<dbReference type="EMBL" id="BPVZ01000089">
    <property type="protein sequence ID" value="GKV30982.1"/>
    <property type="molecule type" value="Genomic_DNA"/>
</dbReference>
<evidence type="ECO:0000313" key="1">
    <source>
        <dbReference type="EMBL" id="GKV30982.1"/>
    </source>
</evidence>
<gene>
    <name evidence="1" type="ORF">SLEP1_g39735</name>
</gene>
<proteinExistence type="predicted"/>
<evidence type="ECO:0000313" key="2">
    <source>
        <dbReference type="Proteomes" id="UP001054252"/>
    </source>
</evidence>
<dbReference type="Proteomes" id="UP001054252">
    <property type="component" value="Unassembled WGS sequence"/>
</dbReference>
<name>A0AAV5L1M1_9ROSI</name>
<organism evidence="1 2">
    <name type="scientific">Rubroshorea leprosula</name>
    <dbReference type="NCBI Taxonomy" id="152421"/>
    <lineage>
        <taxon>Eukaryota</taxon>
        <taxon>Viridiplantae</taxon>
        <taxon>Streptophyta</taxon>
        <taxon>Embryophyta</taxon>
        <taxon>Tracheophyta</taxon>
        <taxon>Spermatophyta</taxon>
        <taxon>Magnoliopsida</taxon>
        <taxon>eudicotyledons</taxon>
        <taxon>Gunneridae</taxon>
        <taxon>Pentapetalae</taxon>
        <taxon>rosids</taxon>
        <taxon>malvids</taxon>
        <taxon>Malvales</taxon>
        <taxon>Dipterocarpaceae</taxon>
        <taxon>Rubroshorea</taxon>
    </lineage>
</organism>
<sequence length="50" mass="5365">MENNNSTINNNGKSRILLVNLVEMIEDGISALEAKLFDADGCVGLINCVV</sequence>
<accession>A0AAV5L1M1</accession>
<keyword evidence="2" id="KW-1185">Reference proteome</keyword>
<dbReference type="AlphaFoldDB" id="A0AAV5L1M1"/>
<protein>
    <submittedName>
        <fullName evidence="1">Uncharacterized protein</fullName>
    </submittedName>
</protein>
<comment type="caution">
    <text evidence="1">The sequence shown here is derived from an EMBL/GenBank/DDBJ whole genome shotgun (WGS) entry which is preliminary data.</text>
</comment>
<reference evidence="1 2" key="1">
    <citation type="journal article" date="2021" name="Commun. Biol.">
        <title>The genome of Shorea leprosula (Dipterocarpaceae) highlights the ecological relevance of drought in aseasonal tropical rainforests.</title>
        <authorList>
            <person name="Ng K.K.S."/>
            <person name="Kobayashi M.J."/>
            <person name="Fawcett J.A."/>
            <person name="Hatakeyama M."/>
            <person name="Paape T."/>
            <person name="Ng C.H."/>
            <person name="Ang C.C."/>
            <person name="Tnah L.H."/>
            <person name="Lee C.T."/>
            <person name="Nishiyama T."/>
            <person name="Sese J."/>
            <person name="O'Brien M.J."/>
            <person name="Copetti D."/>
            <person name="Mohd Noor M.I."/>
            <person name="Ong R.C."/>
            <person name="Putra M."/>
            <person name="Sireger I.Z."/>
            <person name="Indrioko S."/>
            <person name="Kosugi Y."/>
            <person name="Izuno A."/>
            <person name="Isagi Y."/>
            <person name="Lee S.L."/>
            <person name="Shimizu K.K."/>
        </authorList>
    </citation>
    <scope>NUCLEOTIDE SEQUENCE [LARGE SCALE GENOMIC DNA]</scope>
    <source>
        <strain evidence="1">214</strain>
    </source>
</reference>